<keyword evidence="3" id="KW-0032">Aminotransferase</keyword>
<evidence type="ECO:0000313" key="5">
    <source>
        <dbReference type="Proteomes" id="UP000427825"/>
    </source>
</evidence>
<proteinExistence type="predicted"/>
<gene>
    <name evidence="3" type="ORF">DW794_16260</name>
    <name evidence="2" type="ORF">F2Y39_05570</name>
</gene>
<sequence>MDLRTANVTRYILPLREGGSLPALAEADDEFKYVVKFRGAGHGTKALIAELIGGEIARTLGFRVPEIVFLNLDEAFGRTEADEEIQDLLQWSRGLNLGLHFLSGALTFDPVVHKVDGKTASQIVWLDALLTNVDRTIKNTNMLMWHKELWLIDHGASLYFHHSWTTWQKHALSPFVQIKDHVLLPFADKLEEVDAEFKQLLTSDKIREIVNAVPDDWLNWTDGQETPQDLRDIYIQFLEERINHSETFVNEAQNARKALI</sequence>
<dbReference type="EMBL" id="VVYJ01000002">
    <property type="protein sequence ID" value="KAA5480075.1"/>
    <property type="molecule type" value="Genomic_DNA"/>
</dbReference>
<dbReference type="GO" id="GO:0008483">
    <property type="term" value="F:transaminase activity"/>
    <property type="evidence" value="ECO:0007669"/>
    <property type="project" value="UniProtKB-KW"/>
</dbReference>
<dbReference type="EMBL" id="QSJD01000030">
    <property type="protein sequence ID" value="RHD45618.1"/>
    <property type="molecule type" value="Genomic_DNA"/>
</dbReference>
<dbReference type="AlphaFoldDB" id="A0A414FFY4"/>
<evidence type="ECO:0000313" key="4">
    <source>
        <dbReference type="Proteomes" id="UP000284689"/>
    </source>
</evidence>
<dbReference type="Pfam" id="PF20613">
    <property type="entry name" value="HipA_2"/>
    <property type="match status" value="1"/>
</dbReference>
<evidence type="ECO:0000313" key="3">
    <source>
        <dbReference type="EMBL" id="RHD45618.1"/>
    </source>
</evidence>
<evidence type="ECO:0000313" key="2">
    <source>
        <dbReference type="EMBL" id="KAA5480075.1"/>
    </source>
</evidence>
<feature type="domain" description="HipA-like kinase" evidence="1">
    <location>
        <begin position="14"/>
        <end position="235"/>
    </location>
</feature>
<dbReference type="InterPro" id="IPR046748">
    <property type="entry name" value="HipA_2"/>
</dbReference>
<organism evidence="3 4">
    <name type="scientific">Bacteroides caccae</name>
    <dbReference type="NCBI Taxonomy" id="47678"/>
    <lineage>
        <taxon>Bacteria</taxon>
        <taxon>Pseudomonadati</taxon>
        <taxon>Bacteroidota</taxon>
        <taxon>Bacteroidia</taxon>
        <taxon>Bacteroidales</taxon>
        <taxon>Bacteroidaceae</taxon>
        <taxon>Bacteroides</taxon>
    </lineage>
</organism>
<dbReference type="RefSeq" id="WP_122264934.1">
    <property type="nucleotide sequence ID" value="NZ_CAXSUM010000004.1"/>
</dbReference>
<reference evidence="2 5" key="2">
    <citation type="journal article" date="2019" name="Nat. Med.">
        <title>A library of human gut bacterial isolates paired with longitudinal multiomics data enables mechanistic microbiome research.</title>
        <authorList>
            <person name="Poyet M."/>
            <person name="Groussin M."/>
            <person name="Gibbons S.M."/>
            <person name="Avila-Pacheco J."/>
            <person name="Jiang X."/>
            <person name="Kearney S.M."/>
            <person name="Perrotta A.R."/>
            <person name="Berdy B."/>
            <person name="Zhao S."/>
            <person name="Lieberman T.D."/>
            <person name="Swanson P.K."/>
            <person name="Smith M."/>
            <person name="Roesemann S."/>
            <person name="Alexander J.E."/>
            <person name="Rich S.A."/>
            <person name="Livny J."/>
            <person name="Vlamakis H."/>
            <person name="Clish C."/>
            <person name="Bullock K."/>
            <person name="Deik A."/>
            <person name="Scott J."/>
            <person name="Pierce K.A."/>
            <person name="Xavier R.J."/>
            <person name="Alm E.J."/>
        </authorList>
    </citation>
    <scope>NUCLEOTIDE SEQUENCE [LARGE SCALE GENOMIC DNA]</scope>
    <source>
        <strain evidence="2 5">BIOML-A25</strain>
    </source>
</reference>
<accession>A0A414FFY4</accession>
<keyword evidence="3" id="KW-0808">Transferase</keyword>
<evidence type="ECO:0000259" key="1">
    <source>
        <dbReference type="Pfam" id="PF20613"/>
    </source>
</evidence>
<name>A0A414FFY4_9BACE</name>
<comment type="caution">
    <text evidence="3">The sequence shown here is derived from an EMBL/GenBank/DDBJ whole genome shotgun (WGS) entry which is preliminary data.</text>
</comment>
<protein>
    <submittedName>
        <fullName evidence="3">Aminotransferase class I and II</fullName>
    </submittedName>
</protein>
<dbReference type="Proteomes" id="UP000284689">
    <property type="component" value="Unassembled WGS sequence"/>
</dbReference>
<dbReference type="Proteomes" id="UP000427825">
    <property type="component" value="Unassembled WGS sequence"/>
</dbReference>
<reference evidence="3 4" key="1">
    <citation type="submission" date="2018-08" db="EMBL/GenBank/DDBJ databases">
        <title>A genome reference for cultivated species of the human gut microbiota.</title>
        <authorList>
            <person name="Zou Y."/>
            <person name="Xue W."/>
            <person name="Luo G."/>
        </authorList>
    </citation>
    <scope>NUCLEOTIDE SEQUENCE [LARGE SCALE GENOMIC DNA]</scope>
    <source>
        <strain evidence="3 4">AM31-16AC</strain>
    </source>
</reference>